<name>G3Q8D8_GASAC</name>
<reference evidence="2" key="1">
    <citation type="submission" date="2006-01" db="EMBL/GenBank/DDBJ databases">
        <authorList>
            <person name="Lindblad-Toh K."/>
            <person name="Mauceli E."/>
            <person name="Grabherr M."/>
            <person name="Chang J.L."/>
            <person name="Lander E.S."/>
        </authorList>
    </citation>
    <scope>NUCLEOTIDE SEQUENCE [LARGE SCALE GENOMIC DNA]</scope>
</reference>
<dbReference type="AlphaFoldDB" id="G3Q8D8"/>
<evidence type="ECO:0000256" key="1">
    <source>
        <dbReference type="SAM" id="Phobius"/>
    </source>
</evidence>
<reference evidence="2" key="2">
    <citation type="submission" date="2024-04" db="UniProtKB">
        <authorList>
            <consortium name="Ensembl"/>
        </authorList>
    </citation>
    <scope>IDENTIFICATION</scope>
</reference>
<evidence type="ECO:0000313" key="2">
    <source>
        <dbReference type="Ensembl" id="ENSGACP00000026152.1"/>
    </source>
</evidence>
<proteinExistence type="predicted"/>
<organism evidence="2">
    <name type="scientific">Gasterosteus aculeatus</name>
    <name type="common">Three-spined stickleback</name>
    <dbReference type="NCBI Taxonomy" id="69293"/>
    <lineage>
        <taxon>Eukaryota</taxon>
        <taxon>Metazoa</taxon>
        <taxon>Chordata</taxon>
        <taxon>Craniata</taxon>
        <taxon>Vertebrata</taxon>
        <taxon>Euteleostomi</taxon>
        <taxon>Actinopterygii</taxon>
        <taxon>Neopterygii</taxon>
        <taxon>Teleostei</taxon>
        <taxon>Neoteleostei</taxon>
        <taxon>Acanthomorphata</taxon>
        <taxon>Eupercaria</taxon>
        <taxon>Perciformes</taxon>
        <taxon>Cottioidei</taxon>
        <taxon>Gasterosteales</taxon>
        <taxon>Gasterosteidae</taxon>
        <taxon>Gasterosteus</taxon>
    </lineage>
</organism>
<keyword evidence="1" id="KW-0472">Membrane</keyword>
<keyword evidence="1" id="KW-0812">Transmembrane</keyword>
<keyword evidence="1" id="KW-1133">Transmembrane helix</keyword>
<feature type="transmembrane region" description="Helical" evidence="1">
    <location>
        <begin position="44"/>
        <end position="62"/>
    </location>
</feature>
<accession>G3Q8D8</accession>
<sequence length="93" mass="10624">LRIWPNCSKRCQIVTSHTRVLHFSPVGLLIFTVSLRVFSNPPPHRSFMLILYLCISLFIVIVRAQKPTVLLPQGRLLTVQMLSRCSRASSHPE</sequence>
<dbReference type="InParanoid" id="G3Q8D8"/>
<dbReference type="Ensembl" id="ENSGACT00000026203.1">
    <property type="protein sequence ID" value="ENSGACP00000026152.1"/>
    <property type="gene ID" value="ENSGACG00000019789.1"/>
</dbReference>
<protein>
    <submittedName>
        <fullName evidence="2">Uncharacterized protein</fullName>
    </submittedName>
</protein>
<dbReference type="Bgee" id="ENSGACG00000019789">
    <property type="expression patterns" value="Expressed in muscle tissue and 6 other cell types or tissues"/>
</dbReference>
<feature type="transmembrane region" description="Helical" evidence="1">
    <location>
        <begin position="20"/>
        <end position="38"/>
    </location>
</feature>